<evidence type="ECO:0000256" key="3">
    <source>
        <dbReference type="ARBA" id="ARBA00023295"/>
    </source>
</evidence>
<keyword evidence="3 4" id="KW-0326">Glycosidase</keyword>
<evidence type="ECO:0000313" key="6">
    <source>
        <dbReference type="EMBL" id="CAI0646002.1"/>
    </source>
</evidence>
<evidence type="ECO:0000256" key="4">
    <source>
        <dbReference type="RuleBase" id="RU361187"/>
    </source>
</evidence>
<name>A0A9W4W7T2_9PEZI</name>
<dbReference type="AlphaFoldDB" id="A0A9W4W7T2"/>
<sequence>MEVCIKRHKHYFPSQSWLHLVLGLFCSWAFAQTNYTNPIIWQDLPDIDLIRIGDAYYYSASTFQYSPGAVILRSYDLVNWEYLSHLVPNLDFQTTETFNLESGSRYNQGIFASFFNYRKSTDTFYWGGCIVGDGNTYVYTAPAVEGPWTQSSTINQCLYDAGMLIDDDDKMYVAHGHTNISVAQLSDDGLQVVRDEVVFESTEELGYIEGARFYKRNGAWYLWIVKPVPSQIVLKSTVGPFGPYEWRWVLQSNGNPVPGAGNPHQGAIVSTPDGAWHYIAHLEPYPGGRIPVLAPIYWDEDGWPHVEFVDNQWATTYPLPLPERPVKPITGTDNFETLGPQYEWNHNPDNTAWSINNGLELRTATVTDDFFRARNTITHRILGPVSTASIELDYSQMADGDRAGLVLFHYAAAWIGVVKDGDRTKLAMVNNIMMVPDDGWHTINKGDEIESAEISGGSVWLRLEVGVNSLYNEEGRFSYSTDGVTFQSLEEPHQQVNNGILHFLGYRYGVFNYATLARGGAVTVKSFGIHE</sequence>
<dbReference type="PANTHER" id="PTHR42812:SF15">
    <property type="entry name" value="HYDROLASE, PUTATIVE (AFU_ORTHOLOGUE AFUA_2G00930)-RELATED"/>
    <property type="match status" value="1"/>
</dbReference>
<protein>
    <recommendedName>
        <fullName evidence="5">Beta-xylosidase C-terminal Concanavalin A-like domain-containing protein</fullName>
    </recommendedName>
</protein>
<dbReference type="GO" id="GO:0004553">
    <property type="term" value="F:hydrolase activity, hydrolyzing O-glycosyl compounds"/>
    <property type="evidence" value="ECO:0007669"/>
    <property type="project" value="InterPro"/>
</dbReference>
<dbReference type="SUPFAM" id="SSF49899">
    <property type="entry name" value="Concanavalin A-like lectins/glucanases"/>
    <property type="match status" value="1"/>
</dbReference>
<dbReference type="CDD" id="cd09001">
    <property type="entry name" value="GH43_FsAxh1-like"/>
    <property type="match status" value="1"/>
</dbReference>
<proteinExistence type="inferred from homology"/>
<dbReference type="GO" id="GO:0005975">
    <property type="term" value="P:carbohydrate metabolic process"/>
    <property type="evidence" value="ECO:0007669"/>
    <property type="project" value="InterPro"/>
</dbReference>
<evidence type="ECO:0000259" key="5">
    <source>
        <dbReference type="Pfam" id="PF17851"/>
    </source>
</evidence>
<evidence type="ECO:0000313" key="7">
    <source>
        <dbReference type="Proteomes" id="UP001152533"/>
    </source>
</evidence>
<dbReference type="InterPro" id="IPR006710">
    <property type="entry name" value="Glyco_hydro_43"/>
</dbReference>
<dbReference type="Gene3D" id="2.60.120.200">
    <property type="match status" value="1"/>
</dbReference>
<keyword evidence="2 4" id="KW-0378">Hydrolase</keyword>
<comment type="caution">
    <text evidence="6">The sequence shown here is derived from an EMBL/GenBank/DDBJ whole genome shotgun (WGS) entry which is preliminary data.</text>
</comment>
<accession>A0A9W4W7T2</accession>
<dbReference type="PANTHER" id="PTHR42812">
    <property type="entry name" value="BETA-XYLOSIDASE"/>
    <property type="match status" value="1"/>
</dbReference>
<evidence type="ECO:0000256" key="2">
    <source>
        <dbReference type="ARBA" id="ARBA00022801"/>
    </source>
</evidence>
<keyword evidence="7" id="KW-1185">Reference proteome</keyword>
<comment type="similarity">
    <text evidence="1 4">Belongs to the glycosyl hydrolase 43 family.</text>
</comment>
<feature type="domain" description="Beta-xylosidase C-terminal Concanavalin A-like" evidence="5">
    <location>
        <begin position="333"/>
        <end position="526"/>
    </location>
</feature>
<dbReference type="InterPro" id="IPR051795">
    <property type="entry name" value="Glycosyl_Hydrlase_43"/>
</dbReference>
<dbReference type="EMBL" id="CAMGZC010000291">
    <property type="protein sequence ID" value="CAI0646002.1"/>
    <property type="molecule type" value="Genomic_DNA"/>
</dbReference>
<dbReference type="Pfam" id="PF04616">
    <property type="entry name" value="Glyco_hydro_43"/>
    <property type="match status" value="1"/>
</dbReference>
<reference evidence="6" key="1">
    <citation type="submission" date="2022-08" db="EMBL/GenBank/DDBJ databases">
        <authorList>
            <person name="Giroux E."/>
            <person name="Giroux E."/>
        </authorList>
    </citation>
    <scope>NUCLEOTIDE SEQUENCE</scope>
    <source>
        <strain evidence="6">H1091258</strain>
    </source>
</reference>
<dbReference type="InterPro" id="IPR013320">
    <property type="entry name" value="ConA-like_dom_sf"/>
</dbReference>
<dbReference type="InterPro" id="IPR041542">
    <property type="entry name" value="GH43_C2"/>
</dbReference>
<organism evidence="6 7">
    <name type="scientific">Colletotrichum noveboracense</name>
    <dbReference type="NCBI Taxonomy" id="2664923"/>
    <lineage>
        <taxon>Eukaryota</taxon>
        <taxon>Fungi</taxon>
        <taxon>Dikarya</taxon>
        <taxon>Ascomycota</taxon>
        <taxon>Pezizomycotina</taxon>
        <taxon>Sordariomycetes</taxon>
        <taxon>Hypocreomycetidae</taxon>
        <taxon>Glomerellales</taxon>
        <taxon>Glomerellaceae</taxon>
        <taxon>Colletotrichum</taxon>
        <taxon>Colletotrichum gloeosporioides species complex</taxon>
    </lineage>
</organism>
<dbReference type="Proteomes" id="UP001152533">
    <property type="component" value="Unassembled WGS sequence"/>
</dbReference>
<dbReference type="InterPro" id="IPR023296">
    <property type="entry name" value="Glyco_hydro_beta-prop_sf"/>
</dbReference>
<dbReference type="Gene3D" id="2.115.10.20">
    <property type="entry name" value="Glycosyl hydrolase domain, family 43"/>
    <property type="match status" value="1"/>
</dbReference>
<gene>
    <name evidence="6" type="ORF">CGXH109_LOCUS50886</name>
</gene>
<dbReference type="SUPFAM" id="SSF75005">
    <property type="entry name" value="Arabinanase/levansucrase/invertase"/>
    <property type="match status" value="1"/>
</dbReference>
<dbReference type="Pfam" id="PF17851">
    <property type="entry name" value="GH43_C2"/>
    <property type="match status" value="1"/>
</dbReference>
<evidence type="ECO:0000256" key="1">
    <source>
        <dbReference type="ARBA" id="ARBA00009865"/>
    </source>
</evidence>